<sequence>MLTKILGRVLPKDHEFRCLHLESPSCETQPIVTPEPGSNQEGSTIKTKHLFVLTHLQKVFFGLEVYVYVTQFEQNSGKPTERLIFISKADTNGYCDTKVDIKLVTRELIKYLLSIDPNYYLKKIIPKERNYKNAKIEKVITRQSTNKEALKILAERVANGNSGPVNTNNYYKTLQLEKNEILLDKLCLFTRPAEQYLFPDSSKNSRKHVLDGDGLLRWWASLVDQILIERFNEATTTAKLRIPGEDKYRVKRYTNQLKFPNWSNGDIFNDDEGSLAVFTVPMFPDDPKSRFIRDIVEENLTQKKTLRTFWTELQERQEFKLSVTVSVMGVTGTPTNRPIYIPNKDVFKTKSRKQFKFLKNYITGEDYETEEGALDAYTNIADSLTRLGSSLIKVTGVTEYKPRPQGPKPMQINTLQVRRKK</sequence>
<evidence type="ECO:0000256" key="2">
    <source>
        <dbReference type="ARBA" id="ARBA00013184"/>
    </source>
</evidence>
<dbReference type="InterPro" id="IPR016849">
    <property type="entry name" value="Rtt109"/>
</dbReference>
<keyword evidence="5" id="KW-0007">Acetylation</keyword>
<dbReference type="EC" id="2.3.1.48" evidence="2"/>
<dbReference type="PANTHER" id="PTHR31571">
    <property type="entry name" value="ALTERED INHERITANCE OF MITOCHONDRIA PROTEIN 6"/>
    <property type="match status" value="1"/>
</dbReference>
<feature type="region of interest" description="Disordered" evidence="10">
    <location>
        <begin position="402"/>
        <end position="421"/>
    </location>
</feature>
<accession>A0ABR4P0N4</accession>
<keyword evidence="3" id="KW-0808">Transferase</keyword>
<dbReference type="InterPro" id="IPR051236">
    <property type="entry name" value="HAT_RTT109-like"/>
</dbReference>
<proteinExistence type="predicted"/>
<evidence type="ECO:0000313" key="12">
    <source>
        <dbReference type="Proteomes" id="UP001623330"/>
    </source>
</evidence>
<evidence type="ECO:0000256" key="9">
    <source>
        <dbReference type="ARBA" id="ARBA00048940"/>
    </source>
</evidence>
<dbReference type="SMART" id="SM01250">
    <property type="entry name" value="KAT11"/>
    <property type="match status" value="1"/>
</dbReference>
<protein>
    <recommendedName>
        <fullName evidence="2">histone acetyltransferase</fullName>
        <ecNumber evidence="2">2.3.1.48</ecNumber>
    </recommendedName>
</protein>
<evidence type="ECO:0000256" key="6">
    <source>
        <dbReference type="ARBA" id="ARBA00023015"/>
    </source>
</evidence>
<name>A0ABR4P0N4_9SACH</name>
<evidence type="ECO:0000256" key="1">
    <source>
        <dbReference type="ARBA" id="ARBA00004123"/>
    </source>
</evidence>
<evidence type="ECO:0000313" key="11">
    <source>
        <dbReference type="EMBL" id="KAL3235148.1"/>
    </source>
</evidence>
<comment type="catalytic activity">
    <reaction evidence="9">
        <text>L-lysyl-[histone] + acetyl-CoA = N(6)-acetyl-L-lysyl-[histone] + CoA + H(+)</text>
        <dbReference type="Rhea" id="RHEA:21992"/>
        <dbReference type="Rhea" id="RHEA-COMP:9845"/>
        <dbReference type="Rhea" id="RHEA-COMP:11338"/>
        <dbReference type="ChEBI" id="CHEBI:15378"/>
        <dbReference type="ChEBI" id="CHEBI:29969"/>
        <dbReference type="ChEBI" id="CHEBI:57287"/>
        <dbReference type="ChEBI" id="CHEBI:57288"/>
        <dbReference type="ChEBI" id="CHEBI:61930"/>
        <dbReference type="EC" id="2.3.1.48"/>
    </reaction>
    <physiologicalReaction direction="left-to-right" evidence="9">
        <dbReference type="Rhea" id="RHEA:21993"/>
    </physiologicalReaction>
</comment>
<dbReference type="InterPro" id="IPR013178">
    <property type="entry name" value="Histone_AcTrfase_Rtt109/CBP"/>
</dbReference>
<comment type="subcellular location">
    <subcellularLocation>
        <location evidence="1">Nucleus</location>
    </subcellularLocation>
</comment>
<organism evidence="11 12">
    <name type="scientific">Nakaseomyces bracarensis</name>
    <dbReference type="NCBI Taxonomy" id="273131"/>
    <lineage>
        <taxon>Eukaryota</taxon>
        <taxon>Fungi</taxon>
        <taxon>Dikarya</taxon>
        <taxon>Ascomycota</taxon>
        <taxon>Saccharomycotina</taxon>
        <taxon>Saccharomycetes</taxon>
        <taxon>Saccharomycetales</taxon>
        <taxon>Saccharomycetaceae</taxon>
        <taxon>Nakaseomyces</taxon>
    </lineage>
</organism>
<dbReference type="EMBL" id="JBEVYD010000002">
    <property type="protein sequence ID" value="KAL3235148.1"/>
    <property type="molecule type" value="Genomic_DNA"/>
</dbReference>
<evidence type="ECO:0000256" key="3">
    <source>
        <dbReference type="ARBA" id="ARBA00022679"/>
    </source>
</evidence>
<evidence type="ECO:0000256" key="8">
    <source>
        <dbReference type="ARBA" id="ARBA00023242"/>
    </source>
</evidence>
<evidence type="ECO:0000256" key="5">
    <source>
        <dbReference type="ARBA" id="ARBA00022990"/>
    </source>
</evidence>
<keyword evidence="12" id="KW-1185">Reference proteome</keyword>
<reference evidence="11 12" key="1">
    <citation type="submission" date="2024-05" db="EMBL/GenBank/DDBJ databases">
        <title>Long read based assembly of the Candida bracarensis genome reveals expanded adhesin content.</title>
        <authorList>
            <person name="Marcet-Houben M."/>
            <person name="Ksiezopolska E."/>
            <person name="Gabaldon T."/>
        </authorList>
    </citation>
    <scope>NUCLEOTIDE SEQUENCE [LARGE SCALE GENOMIC DNA]</scope>
    <source>
        <strain evidence="11 12">CBM6</strain>
    </source>
</reference>
<evidence type="ECO:0000256" key="4">
    <source>
        <dbReference type="ARBA" id="ARBA00022763"/>
    </source>
</evidence>
<dbReference type="Proteomes" id="UP001623330">
    <property type="component" value="Unassembled WGS sequence"/>
</dbReference>
<comment type="caution">
    <text evidence="11">The sequence shown here is derived from an EMBL/GenBank/DDBJ whole genome shotgun (WGS) entry which is preliminary data.</text>
</comment>
<feature type="compositionally biased region" description="Polar residues" evidence="10">
    <location>
        <begin position="411"/>
        <end position="421"/>
    </location>
</feature>
<keyword evidence="7" id="KW-0804">Transcription</keyword>
<dbReference type="Pfam" id="PF08214">
    <property type="entry name" value="HAT_KAT11"/>
    <property type="match status" value="1"/>
</dbReference>
<dbReference type="PIRSF" id="PIRSF027124">
    <property type="entry name" value="Histone_acetylase_Rtt109"/>
    <property type="match status" value="1"/>
</dbReference>
<keyword evidence="4" id="KW-0227">DNA damage</keyword>
<keyword evidence="6" id="KW-0805">Transcription regulation</keyword>
<dbReference type="PROSITE" id="PS51728">
    <property type="entry name" value="RTT109_HAT"/>
    <property type="match status" value="1"/>
</dbReference>
<evidence type="ECO:0000256" key="7">
    <source>
        <dbReference type="ARBA" id="ARBA00023163"/>
    </source>
</evidence>
<keyword evidence="8" id="KW-0539">Nucleus</keyword>
<gene>
    <name evidence="11" type="ORF">RNJ44_02936</name>
</gene>
<dbReference type="PANTHER" id="PTHR31571:SF2">
    <property type="entry name" value="HISTONE ACETYLTRANSFERASE RTT109"/>
    <property type="match status" value="1"/>
</dbReference>
<evidence type="ECO:0000256" key="10">
    <source>
        <dbReference type="SAM" id="MobiDB-lite"/>
    </source>
</evidence>